<keyword evidence="2" id="KW-0732">Signal</keyword>
<proteinExistence type="predicted"/>
<evidence type="ECO:0000259" key="3">
    <source>
        <dbReference type="SMART" id="SM00892"/>
    </source>
</evidence>
<sequence length="327" mass="36269">MKTTSVWCFFSVLVLSKTVFSKSISGSATSPPEKRSVQPPFFAGGSPPKGLPGTSQGIEIQQTLPYDPPGTPPYFFSLFDPSTNTPFYSAYKVTPAQSKDIGKGRRPGRIRWREGGVERGVPNLKIAYKEAIEKNRERLRGSRPNQELTKGHLNPSAINSFNEKFMDATYTFTNVVPQFAASNFYLTKFETKVENYAKDNCGKKDGTLYLLTGRSENGLVTSPAGIAVKDSTNVLPKPFPTDTFVQGTITLVTPRSLWTAVCCIWQVPGEEKKRAESFAMMSNNQDKRSNVHQTEMSVRELEEFLTTPPDAKVNLFPGEEECRPPAT</sequence>
<feature type="chain" id="PRO_5043751224" description="DNA/RNA non-specific endonuclease/pyrophosphatase/phosphodiesterase domain-containing protein" evidence="2">
    <location>
        <begin position="22"/>
        <end position="327"/>
    </location>
</feature>
<dbReference type="PANTHER" id="PTHR21472:SF26">
    <property type="entry name" value="ENDONUCLEASE DOMAIN CONTAINING 1"/>
    <property type="match status" value="1"/>
</dbReference>
<dbReference type="InterPro" id="IPR044925">
    <property type="entry name" value="His-Me_finger_sf"/>
</dbReference>
<reference evidence="4 5" key="1">
    <citation type="submission" date="2022-05" db="EMBL/GenBank/DDBJ databases">
        <authorList>
            <consortium name="Genoscope - CEA"/>
            <person name="William W."/>
        </authorList>
    </citation>
    <scope>NUCLEOTIDE SEQUENCE [LARGE SCALE GENOMIC DNA]</scope>
</reference>
<dbReference type="GO" id="GO:0003676">
    <property type="term" value="F:nucleic acid binding"/>
    <property type="evidence" value="ECO:0007669"/>
    <property type="project" value="InterPro"/>
</dbReference>
<dbReference type="InterPro" id="IPR001604">
    <property type="entry name" value="Endo_G_ENPP1-like_dom"/>
</dbReference>
<dbReference type="SMART" id="SM00892">
    <property type="entry name" value="Endonuclease_NS"/>
    <property type="match status" value="1"/>
</dbReference>
<evidence type="ECO:0000313" key="4">
    <source>
        <dbReference type="EMBL" id="CAH3160390.1"/>
    </source>
</evidence>
<dbReference type="SUPFAM" id="SSF54060">
    <property type="entry name" value="His-Me finger endonucleases"/>
    <property type="match status" value="1"/>
</dbReference>
<organism evidence="4 5">
    <name type="scientific">Pocillopora meandrina</name>
    <dbReference type="NCBI Taxonomy" id="46732"/>
    <lineage>
        <taxon>Eukaryota</taxon>
        <taxon>Metazoa</taxon>
        <taxon>Cnidaria</taxon>
        <taxon>Anthozoa</taxon>
        <taxon>Hexacorallia</taxon>
        <taxon>Scleractinia</taxon>
        <taxon>Astrocoeniina</taxon>
        <taxon>Pocilloporidae</taxon>
        <taxon>Pocillopora</taxon>
    </lineage>
</organism>
<dbReference type="Gene3D" id="3.40.570.10">
    <property type="entry name" value="Extracellular Endonuclease, subunit A"/>
    <property type="match status" value="1"/>
</dbReference>
<accession>A0AAU9XX08</accession>
<dbReference type="GO" id="GO:0016787">
    <property type="term" value="F:hydrolase activity"/>
    <property type="evidence" value="ECO:0007669"/>
    <property type="project" value="InterPro"/>
</dbReference>
<feature type="domain" description="DNA/RNA non-specific endonuclease/pyrophosphatase/phosphodiesterase" evidence="3">
    <location>
        <begin position="71"/>
        <end position="311"/>
    </location>
</feature>
<dbReference type="InterPro" id="IPR044929">
    <property type="entry name" value="DNA/RNA_non-sp_Endonuclease_sf"/>
</dbReference>
<evidence type="ECO:0000313" key="5">
    <source>
        <dbReference type="Proteomes" id="UP001159428"/>
    </source>
</evidence>
<dbReference type="PANTHER" id="PTHR21472">
    <property type="entry name" value="ENDONUCLEASE DOMAIN-CONTAINING 1 PROTEIN ENDOD1"/>
    <property type="match status" value="1"/>
</dbReference>
<evidence type="ECO:0000256" key="2">
    <source>
        <dbReference type="SAM" id="SignalP"/>
    </source>
</evidence>
<dbReference type="InterPro" id="IPR039015">
    <property type="entry name" value="ENDOD1"/>
</dbReference>
<keyword evidence="5" id="KW-1185">Reference proteome</keyword>
<dbReference type="Pfam" id="PF01223">
    <property type="entry name" value="Endonuclease_NS"/>
    <property type="match status" value="1"/>
</dbReference>
<feature type="region of interest" description="Disordered" evidence="1">
    <location>
        <begin position="136"/>
        <end position="155"/>
    </location>
</feature>
<dbReference type="EMBL" id="CALNXJ010000075">
    <property type="protein sequence ID" value="CAH3160390.1"/>
    <property type="molecule type" value="Genomic_DNA"/>
</dbReference>
<gene>
    <name evidence="4" type="ORF">PMEA_00032374</name>
</gene>
<dbReference type="GO" id="GO:0046872">
    <property type="term" value="F:metal ion binding"/>
    <property type="evidence" value="ECO:0007669"/>
    <property type="project" value="InterPro"/>
</dbReference>
<comment type="caution">
    <text evidence="4">The sequence shown here is derived from an EMBL/GenBank/DDBJ whole genome shotgun (WGS) entry which is preliminary data.</text>
</comment>
<feature type="region of interest" description="Disordered" evidence="1">
    <location>
        <begin position="23"/>
        <end position="56"/>
    </location>
</feature>
<evidence type="ECO:0000256" key="1">
    <source>
        <dbReference type="SAM" id="MobiDB-lite"/>
    </source>
</evidence>
<protein>
    <recommendedName>
        <fullName evidence="3">DNA/RNA non-specific endonuclease/pyrophosphatase/phosphodiesterase domain-containing protein</fullName>
    </recommendedName>
</protein>
<feature type="signal peptide" evidence="2">
    <location>
        <begin position="1"/>
        <end position="21"/>
    </location>
</feature>
<dbReference type="Proteomes" id="UP001159428">
    <property type="component" value="Unassembled WGS sequence"/>
</dbReference>
<name>A0AAU9XX08_9CNID</name>
<dbReference type="AlphaFoldDB" id="A0AAU9XX08"/>